<feature type="binding site" evidence="11">
    <location>
        <begin position="1336"/>
        <end position="1343"/>
    </location>
    <ligand>
        <name>ATP</name>
        <dbReference type="ChEBI" id="CHEBI:30616"/>
    </ligand>
</feature>
<keyword evidence="4 11" id="KW-0547">Nucleotide-binding</keyword>
<keyword evidence="8" id="KW-0131">Cell cycle</keyword>
<proteinExistence type="inferred from homology"/>
<evidence type="ECO:0000256" key="7">
    <source>
        <dbReference type="ARBA" id="ARBA00023125"/>
    </source>
</evidence>
<comment type="subcellular location">
    <subcellularLocation>
        <location evidence="1">Cell inner membrane</location>
    </subcellularLocation>
</comment>
<dbReference type="RefSeq" id="WP_011352783.1">
    <property type="nucleotide sequence ID" value="NC_007510.1"/>
</dbReference>
<dbReference type="PANTHER" id="PTHR22683">
    <property type="entry name" value="SPORULATION PROTEIN RELATED"/>
    <property type="match status" value="1"/>
</dbReference>
<keyword evidence="6 11" id="KW-0067">ATP-binding</keyword>
<dbReference type="InterPro" id="IPR036390">
    <property type="entry name" value="WH_DNA-bd_sf"/>
</dbReference>
<evidence type="ECO:0000313" key="15">
    <source>
        <dbReference type="EMBL" id="ABB09257.1"/>
    </source>
</evidence>
<feature type="compositionally biased region" description="Pro residues" evidence="12">
    <location>
        <begin position="1161"/>
        <end position="1170"/>
    </location>
</feature>
<dbReference type="Gene3D" id="1.10.10.10">
    <property type="entry name" value="Winged helix-like DNA-binding domain superfamily/Winged helix DNA-binding domain"/>
    <property type="match status" value="1"/>
</dbReference>
<dbReference type="HOGENOM" id="CLU_001981_14_4_4"/>
<dbReference type="PROSITE" id="PS50901">
    <property type="entry name" value="FTSK"/>
    <property type="match status" value="1"/>
</dbReference>
<evidence type="ECO:0000256" key="1">
    <source>
        <dbReference type="ARBA" id="ARBA00004533"/>
    </source>
</evidence>
<dbReference type="Pfam" id="PF01580">
    <property type="entry name" value="FtsK_SpoIIIE"/>
    <property type="match status" value="1"/>
</dbReference>
<dbReference type="Gene3D" id="3.30.980.40">
    <property type="match status" value="1"/>
</dbReference>
<evidence type="ECO:0000256" key="3">
    <source>
        <dbReference type="ARBA" id="ARBA00022618"/>
    </source>
</evidence>
<dbReference type="SUPFAM" id="SSF52540">
    <property type="entry name" value="P-loop containing nucleoside triphosphate hydrolases"/>
    <property type="match status" value="1"/>
</dbReference>
<feature type="region of interest" description="Disordered" evidence="12">
    <location>
        <begin position="676"/>
        <end position="704"/>
    </location>
</feature>
<evidence type="ECO:0000256" key="11">
    <source>
        <dbReference type="PROSITE-ProRule" id="PRU00289"/>
    </source>
</evidence>
<dbReference type="CDD" id="cd01127">
    <property type="entry name" value="TrwB_TraG_TraD_VirD4"/>
    <property type="match status" value="1"/>
</dbReference>
<sequence>MHTVVFGWFGISAVWFLLLFWRLVQAMLPGGVGLAGRGSIRLWLGFAAVFVASCTLTSPLSGPDTNALGHAFSAGFAHVLGPIGTPVAMVVLFFAGLPWLTGIGWRQFAAWVDTSFGVKLARDGGDDEARGIADLPRSALHRDDDVVQPTTAHTVNSMAPRQNGRYSRPTLWKPDPQARPKPRSSTPPRPHVEPVAPSGWLKPTAPQRSVPTPPAPITPASAMPPPTTGSTASLARAAANSQVPRPDPAPLPAGFEPVRPRPTAARPATAALKPTPPRTTVTPRPAAAQPQRPPVRPAAGAGSSGLPSDAARRRPAQPTPARAPLYAWTEKPAAPITPAPSVHDTLRSIEASTAQWATLSGAQDDAGHAAAAAATVAGVAAAAAGIAAPAAAAVPTGIASAAHGLAAHDASAPLAYDAAPAYDENAPIVLDAFMPAVPAVHAPVADAGAVAFSAAAPHALSHTGIDDAAFSHHADDEILHADDAPAALASGISPAPSFDAPIDLAPWEDLSSQPVSAFDASAWNPVAESSTDATGSEPAHAAFAQPNTAAVHDIAAGNPPASFDTDDQSTAAQPAAAIDRTASARVPQGIADAHADAKPAGNIAPFAALPASPIADTTSRTSAETRPFAAASAPAAANAAPAAAAWTWTPSTAQPATTNPPVTAELPKSPVADQPFAAAQTASASATSPSVGTVHGSTAQAPASVSGIAPVTVPASSDGVIGTASSSLAQPAASISAVASVAPASPIGVTGTASAPLSQPAASASNAASVAPASPIGVTGTASAPLSQPAASASTVAAVVPASPIGVTGTASAPLLQPATSASNAASVAPASPIGVTGTASAPLSQPAASASTVAAVVSASPIGVTGTASAPLSQPAASASNAASVTPASPIGVTGTASTSLSQPATSASTVASVASAAPVGVAGTIYGSFPRASVPASSIAPAVTPSTVGTSASTSGSTAPAPAPTATPAIAAVAPANTVSGSITAPSSAPAATLQANPATSSTGTTFGTFGTSSAVAPQPAASLPVPPAASDTATTPIATAAATPAQPIANSPVTPTGSLTSFGATTATLAPSIVSAPAAIEATTFATPTASASSPASWSVSNVSAAPAAPSATAQQPAVTIPGASLSAPAIPTAPPAEAITTTATEPAAPAAAGSPAPDTPARPPRPNAFEFHAPASFSVELPTLDLLEPPSGDVETITDEHLAQTAQVIEQRLQEFKVPVTVVGASAGPVITRFEIEPALGVRGSQIVGLMKDLSRGLGLTSIRVVETIPGKTCMGLELPNAKRQMIRLSEILESRQYQHSASQLTIAMGKDITGHPVVTDLAKAPHMLVAGTTGSGKSVAINAMILSLLYKATPEDVRLIMIDPKMLELSVYEGIPHLLAPVVTDMKLAANALNWCVGEMEKRYRLMSAVGVRNLAGFNQKIRDAEAKEKKIGNPFSLTPEDPEPLSTLPLIVVVIDELADLMMVAGKKIEELIARLAQKARAAGIHLILATQRPSVDVITGLIKANIPTRVAFQVSSKIDSRTILDQMGAESLLGMGDMLFLPPGTGYPQRVHGAFVADEEVHRVVEYLKQFGEPQYEEGILDGPAADGATQDLFGDAPDAEADPLYDEAVAFVVRTRRASISSVQRQLRIGYNRAARLVEQMEAAGLVSPMGINGSREVLVPAAAD</sequence>
<dbReference type="SMART" id="SM00843">
    <property type="entry name" value="Ftsk_gamma"/>
    <property type="match status" value="1"/>
</dbReference>
<keyword evidence="16" id="KW-1185">Reference proteome</keyword>
<feature type="compositionally biased region" description="Low complexity" evidence="12">
    <location>
        <begin position="676"/>
        <end position="690"/>
    </location>
</feature>
<feature type="region of interest" description="Disordered" evidence="12">
    <location>
        <begin position="945"/>
        <end position="966"/>
    </location>
</feature>
<evidence type="ECO:0000256" key="9">
    <source>
        <dbReference type="ARBA" id="ARBA00024784"/>
    </source>
</evidence>
<dbReference type="Gene3D" id="3.40.50.300">
    <property type="entry name" value="P-loop containing nucleotide triphosphate hydrolases"/>
    <property type="match status" value="1"/>
</dbReference>
<feature type="region of interest" description="Disordered" evidence="12">
    <location>
        <begin position="554"/>
        <end position="583"/>
    </location>
</feature>
<comment type="subunit">
    <text evidence="10">Homohexamer. Forms a ring that surrounds DNA.</text>
</comment>
<comment type="function">
    <text evidence="9">Essential cell division protein that coordinates cell division and chromosome segregation. The N-terminus is involved in assembly of the cell-division machinery. The C-terminus functions as a DNA motor that moves dsDNA in an ATP-dependent manner towards the dif recombination site, which is located within the replication terminus region. Translocation stops specifically at Xer-dif sites, where FtsK interacts with the Xer recombinase, allowing activation of chromosome unlinking by recombination. FtsK orienting polar sequences (KOPS) guide the direction of DNA translocation. FtsK can remove proteins from DNA as it translocates, but translocation stops specifically at XerCD-dif site, thereby preventing removal of XerC and XerD from dif.</text>
</comment>
<keyword evidence="13" id="KW-1133">Transmembrane helix</keyword>
<dbReference type="GO" id="GO:0051301">
    <property type="term" value="P:cell division"/>
    <property type="evidence" value="ECO:0007669"/>
    <property type="project" value="UniProtKB-KW"/>
</dbReference>
<feature type="transmembrane region" description="Helical" evidence="13">
    <location>
        <begin position="80"/>
        <end position="100"/>
    </location>
</feature>
<evidence type="ECO:0000256" key="6">
    <source>
        <dbReference type="ARBA" id="ARBA00022840"/>
    </source>
</evidence>
<keyword evidence="5" id="KW-0159">Chromosome partition</keyword>
<dbReference type="Pfam" id="PF17854">
    <property type="entry name" value="FtsK_alpha"/>
    <property type="match status" value="1"/>
</dbReference>
<accession>Q39E59</accession>
<dbReference type="KEGG" id="bur:Bcep18194_A5663"/>
<evidence type="ECO:0000259" key="14">
    <source>
        <dbReference type="PROSITE" id="PS50901"/>
    </source>
</evidence>
<dbReference type="InterPro" id="IPR041027">
    <property type="entry name" value="FtsK_alpha"/>
</dbReference>
<dbReference type="FunFam" id="3.40.50.300:FF:000209">
    <property type="entry name" value="Cell division protein FtsK"/>
    <property type="match status" value="1"/>
</dbReference>
<protein>
    <submittedName>
        <fullName evidence="15">DNA translocase FtsK</fullName>
    </submittedName>
</protein>
<dbReference type="InterPro" id="IPR036388">
    <property type="entry name" value="WH-like_DNA-bd_sf"/>
</dbReference>
<dbReference type="SMART" id="SM00382">
    <property type="entry name" value="AAA"/>
    <property type="match status" value="1"/>
</dbReference>
<dbReference type="InterPro" id="IPR003593">
    <property type="entry name" value="AAA+_ATPase"/>
</dbReference>
<evidence type="ECO:0000256" key="13">
    <source>
        <dbReference type="SAM" id="Phobius"/>
    </source>
</evidence>
<dbReference type="GO" id="GO:0003677">
    <property type="term" value="F:DNA binding"/>
    <property type="evidence" value="ECO:0007669"/>
    <property type="project" value="UniProtKB-KW"/>
</dbReference>
<evidence type="ECO:0000256" key="10">
    <source>
        <dbReference type="ARBA" id="ARBA00025923"/>
    </source>
</evidence>
<feature type="transmembrane region" description="Helical" evidence="13">
    <location>
        <begin position="6"/>
        <end position="28"/>
    </location>
</feature>
<dbReference type="GO" id="GO:0005886">
    <property type="term" value="C:plasma membrane"/>
    <property type="evidence" value="ECO:0007669"/>
    <property type="project" value="UniProtKB-SubCell"/>
</dbReference>
<dbReference type="InterPro" id="IPR018541">
    <property type="entry name" value="Ftsk_gamma"/>
</dbReference>
<feature type="compositionally biased region" description="Low complexity" evidence="12">
    <location>
        <begin position="261"/>
        <end position="290"/>
    </location>
</feature>
<keyword evidence="13" id="KW-0812">Transmembrane</keyword>
<dbReference type="PATRIC" id="fig|482957.22.peg.2638"/>
<feature type="domain" description="FtsK" evidence="14">
    <location>
        <begin position="1319"/>
        <end position="1528"/>
    </location>
</feature>
<evidence type="ECO:0000256" key="5">
    <source>
        <dbReference type="ARBA" id="ARBA00022829"/>
    </source>
</evidence>
<dbReference type="PANTHER" id="PTHR22683:SF41">
    <property type="entry name" value="DNA TRANSLOCASE FTSK"/>
    <property type="match status" value="1"/>
</dbReference>
<feature type="transmembrane region" description="Helical" evidence="13">
    <location>
        <begin position="40"/>
        <end position="60"/>
    </location>
</feature>
<keyword evidence="7" id="KW-0238">DNA-binding</keyword>
<evidence type="ECO:0000313" key="16">
    <source>
        <dbReference type="Proteomes" id="UP000002705"/>
    </source>
</evidence>
<dbReference type="InterPro" id="IPR050206">
    <property type="entry name" value="FtsK/SpoIIIE/SftA"/>
</dbReference>
<name>Q39E59_BURL3</name>
<dbReference type="InterPro" id="IPR002543">
    <property type="entry name" value="FtsK_dom"/>
</dbReference>
<dbReference type="Proteomes" id="UP000002705">
    <property type="component" value="Chromosome 1"/>
</dbReference>
<dbReference type="GeneID" id="71692459"/>
<keyword evidence="13" id="KW-0472">Membrane</keyword>
<organism evidence="15 16">
    <name type="scientific">Burkholderia lata (strain ATCC 17760 / DSM 23089 / LMG 22485 / NCIMB 9086 / R18194 / 383)</name>
    <dbReference type="NCBI Taxonomy" id="482957"/>
    <lineage>
        <taxon>Bacteria</taxon>
        <taxon>Pseudomonadati</taxon>
        <taxon>Pseudomonadota</taxon>
        <taxon>Betaproteobacteria</taxon>
        <taxon>Burkholderiales</taxon>
        <taxon>Burkholderiaceae</taxon>
        <taxon>Burkholderia</taxon>
        <taxon>Burkholderia cepacia complex</taxon>
    </lineage>
</organism>
<keyword evidence="3" id="KW-0132">Cell division</keyword>
<feature type="compositionally biased region" description="Polar residues" evidence="12">
    <location>
        <begin position="148"/>
        <end position="160"/>
    </location>
</feature>
<evidence type="ECO:0000256" key="8">
    <source>
        <dbReference type="ARBA" id="ARBA00023306"/>
    </source>
</evidence>
<gene>
    <name evidence="15" type="ordered locus">Bcep18194_A5663</name>
</gene>
<evidence type="ECO:0000256" key="2">
    <source>
        <dbReference type="ARBA" id="ARBA00006474"/>
    </source>
</evidence>
<feature type="compositionally biased region" description="Pro residues" evidence="12">
    <location>
        <begin position="211"/>
        <end position="227"/>
    </location>
</feature>
<dbReference type="GO" id="GO:0005524">
    <property type="term" value="F:ATP binding"/>
    <property type="evidence" value="ECO:0007669"/>
    <property type="project" value="UniProtKB-UniRule"/>
</dbReference>
<evidence type="ECO:0000256" key="4">
    <source>
        <dbReference type="ARBA" id="ARBA00022741"/>
    </source>
</evidence>
<dbReference type="EMBL" id="CP000151">
    <property type="protein sequence ID" value="ABB09257.1"/>
    <property type="molecule type" value="Genomic_DNA"/>
</dbReference>
<comment type="similarity">
    <text evidence="2">Belongs to the FtsK/SpoIIIE/SftA family.</text>
</comment>
<feature type="compositionally biased region" description="Low complexity" evidence="12">
    <location>
        <begin position="1149"/>
        <end position="1160"/>
    </location>
</feature>
<dbReference type="SUPFAM" id="SSF46785">
    <property type="entry name" value="Winged helix' DNA-binding domain"/>
    <property type="match status" value="1"/>
</dbReference>
<dbReference type="Pfam" id="PF09397">
    <property type="entry name" value="FtsK_gamma"/>
    <property type="match status" value="1"/>
</dbReference>
<feature type="region of interest" description="Disordered" evidence="12">
    <location>
        <begin position="1149"/>
        <end position="1174"/>
    </location>
</feature>
<evidence type="ECO:0000256" key="12">
    <source>
        <dbReference type="SAM" id="MobiDB-lite"/>
    </source>
</evidence>
<dbReference type="InterPro" id="IPR027417">
    <property type="entry name" value="P-loop_NTPase"/>
</dbReference>
<dbReference type="GO" id="GO:0007059">
    <property type="term" value="P:chromosome segregation"/>
    <property type="evidence" value="ECO:0007669"/>
    <property type="project" value="UniProtKB-KW"/>
</dbReference>
<reference evidence="15" key="1">
    <citation type="submission" date="2009-01" db="EMBL/GenBank/DDBJ databases">
        <title>Complete sequence of chromosome 1 of Burkholderia sp. 383.</title>
        <authorList>
            <consortium name="US DOE Joint Genome Institute"/>
            <person name="Copeland A."/>
            <person name="Lucas S."/>
            <person name="Lapidus A."/>
            <person name="Barry K."/>
            <person name="Detter J.C."/>
            <person name="Glavina T."/>
            <person name="Hammon N."/>
            <person name="Israni S."/>
            <person name="Pitluck S."/>
            <person name="Chain P."/>
            <person name="Malfatti S."/>
            <person name="Shin M."/>
            <person name="Vergez L."/>
            <person name="Schmutz J."/>
            <person name="Larimer F."/>
            <person name="Land M."/>
            <person name="Kyrpides N."/>
            <person name="Lykidis A."/>
            <person name="Richardson P."/>
        </authorList>
    </citation>
    <scope>NUCLEOTIDE SEQUENCE</scope>
    <source>
        <strain evidence="15">383</strain>
    </source>
</reference>
<feature type="region of interest" description="Disordered" evidence="12">
    <location>
        <begin position="135"/>
        <end position="328"/>
    </location>
</feature>